<evidence type="ECO:0000313" key="3">
    <source>
        <dbReference type="EnsemblMetazoa" id="XP_030854327"/>
    </source>
</evidence>
<feature type="coiled-coil region" evidence="1">
    <location>
        <begin position="374"/>
        <end position="560"/>
    </location>
</feature>
<dbReference type="SUPFAM" id="SSF90257">
    <property type="entry name" value="Myosin rod fragments"/>
    <property type="match status" value="1"/>
</dbReference>
<reference evidence="4" key="1">
    <citation type="submission" date="2015-02" db="EMBL/GenBank/DDBJ databases">
        <title>Genome sequencing for Strongylocentrotus purpuratus.</title>
        <authorList>
            <person name="Murali S."/>
            <person name="Liu Y."/>
            <person name="Vee V."/>
            <person name="English A."/>
            <person name="Wang M."/>
            <person name="Skinner E."/>
            <person name="Han Y."/>
            <person name="Muzny D.M."/>
            <person name="Worley K.C."/>
            <person name="Gibbs R.A."/>
        </authorList>
    </citation>
    <scope>NUCLEOTIDE SEQUENCE</scope>
</reference>
<reference evidence="3" key="2">
    <citation type="submission" date="2021-01" db="UniProtKB">
        <authorList>
            <consortium name="EnsemblMetazoa"/>
        </authorList>
    </citation>
    <scope>IDENTIFICATION</scope>
</reference>
<feature type="coiled-coil region" evidence="1">
    <location>
        <begin position="304"/>
        <end position="331"/>
    </location>
</feature>
<accession>A0A7M7PS94</accession>
<dbReference type="PANTHER" id="PTHR35347">
    <property type="entry name" value="COILED-COIL DOMAIN-CONTAINING PROTEIN 175"/>
    <property type="match status" value="1"/>
</dbReference>
<name>A0A7M7PS94_STRPU</name>
<dbReference type="OMA" id="VFMQKRK"/>
<feature type="coiled-coil region" evidence="1">
    <location>
        <begin position="632"/>
        <end position="680"/>
    </location>
</feature>
<dbReference type="EnsemblMetazoa" id="XM_030998467">
    <property type="protein sequence ID" value="XP_030854327"/>
    <property type="gene ID" value="LOC577287"/>
</dbReference>
<dbReference type="KEGG" id="spu:577287"/>
<feature type="coiled-coil region" evidence="1">
    <location>
        <begin position="163"/>
        <end position="215"/>
    </location>
</feature>
<dbReference type="AlphaFoldDB" id="A0A7M7PS94"/>
<dbReference type="GeneID" id="577287"/>
<dbReference type="FunCoup" id="A0A7M7PS94">
    <property type="interactions" value="6"/>
</dbReference>
<dbReference type="PANTHER" id="PTHR35347:SF1">
    <property type="entry name" value="COILED-COIL DOMAIN-CONTAINING PROTEIN 175"/>
    <property type="match status" value="1"/>
</dbReference>
<evidence type="ECO:0000313" key="4">
    <source>
        <dbReference type="Proteomes" id="UP000007110"/>
    </source>
</evidence>
<dbReference type="RefSeq" id="XP_030854327.1">
    <property type="nucleotide sequence ID" value="XM_030998467.1"/>
</dbReference>
<evidence type="ECO:0000256" key="1">
    <source>
        <dbReference type="SAM" id="Coils"/>
    </source>
</evidence>
<dbReference type="Proteomes" id="UP000007110">
    <property type="component" value="Unassembled WGS sequence"/>
</dbReference>
<dbReference type="Gene3D" id="1.10.287.1490">
    <property type="match status" value="1"/>
</dbReference>
<feature type="coiled-coil region" evidence="1">
    <location>
        <begin position="86"/>
        <end position="130"/>
    </location>
</feature>
<feature type="region of interest" description="Disordered" evidence="2">
    <location>
        <begin position="803"/>
        <end position="828"/>
    </location>
</feature>
<protein>
    <submittedName>
        <fullName evidence="3">Uncharacterized protein</fullName>
    </submittedName>
</protein>
<evidence type="ECO:0000256" key="2">
    <source>
        <dbReference type="SAM" id="MobiDB-lite"/>
    </source>
</evidence>
<sequence>MSANTEMPGVKAALHRLQELAERMKSDEFGFRDNDIAMIDGVAGAVKELDAERVKLHMMLETETINSSILRHQLQFFPDQIKKEIMAAVESARQSNAEELKSLQNKLQLLNETIEELEELHKKLSKENAILAPERDMVRAQHEEVISQLNQRLADKAGKQIMLNETRDKLRETNQKIVDLETGIVILKEDMIQERSDARQEKKRLKQAVHDTTKKTKKQKEANISQKKQVDVLQEQLTGKKLELSDIMKVIRRFDTNRSRSEAQEKLLQDQLDKEVVHNEQMKDEGIKLSLQLTDLETKTGKKEAYLETKVDELERDINKTNTEYDGLKKEHDEKKFIVEEVLEVAEKEGSKVQEIDNILQGKKDDLTKKATDTARMKLENDEMEKKMKNLEENHQITVQLLTKQIQAFRENLTRERKERFELQEKRDSLSRELEDFRQEFAKYMSTMSERINKAKQDHVDLTNEGEQLTRDITKDDVTITTLEKDLKKAEANFSKVKKKLQDEIANIENKIADAEGSLEAKMKELEEKTPIFEELEKMFEEKQEEYNSKKKGIVELKNKKIVLVTSSNRAQREIQKLIAPGAENAPEEDIKRIPELPPVGVSFFASEDETRNKAFKQLSEVALKHLLRQQRSAALGRMKEQGRELEELEENIFHAGRKLKAVTEENVRFTGAIEKMQKESVSIEGQISRHSSLEESLKHLVISQRGHLEVGWEKDKALQDEFAKRDQVFLDDITDLCCRADRREQVVSDITDKLQQEIVMLTSLLETVAERRPLNTSQGSRPTTVPRPPTVLREYLESRTNLTTQAGRKTELQSQPNLLTQTVPEEL</sequence>
<keyword evidence="1" id="KW-0175">Coiled coil</keyword>
<dbReference type="InterPro" id="IPR038834">
    <property type="entry name" value="CCDC175"/>
</dbReference>
<organism evidence="3 4">
    <name type="scientific">Strongylocentrotus purpuratus</name>
    <name type="common">Purple sea urchin</name>
    <dbReference type="NCBI Taxonomy" id="7668"/>
    <lineage>
        <taxon>Eukaryota</taxon>
        <taxon>Metazoa</taxon>
        <taxon>Echinodermata</taxon>
        <taxon>Eleutherozoa</taxon>
        <taxon>Echinozoa</taxon>
        <taxon>Echinoidea</taxon>
        <taxon>Euechinoidea</taxon>
        <taxon>Echinacea</taxon>
        <taxon>Camarodonta</taxon>
        <taxon>Echinidea</taxon>
        <taxon>Strongylocentrotidae</taxon>
        <taxon>Strongylocentrotus</taxon>
    </lineage>
</organism>
<keyword evidence="4" id="KW-1185">Reference proteome</keyword>
<proteinExistence type="predicted"/>
<dbReference type="OrthoDB" id="10031759at2759"/>
<dbReference type="InParanoid" id="A0A7M7PS94"/>